<evidence type="ECO:0000313" key="1">
    <source>
        <dbReference type="EMBL" id="GIY94624.1"/>
    </source>
</evidence>
<sequence>MQKCVNLGKLYSCNMQITFFSQPKNEEKEGKFNAEEGLKCWMFVLIRGVMFHGAINSKFSHAAPKCGYVIQFRCVHDASIFQLPQKLLHALSQFFILA</sequence>
<protein>
    <submittedName>
        <fullName evidence="1">Uncharacterized protein</fullName>
    </submittedName>
</protein>
<gene>
    <name evidence="1" type="ORF">CEXT_441301</name>
</gene>
<accession>A0AAV4XLF7</accession>
<evidence type="ECO:0000313" key="2">
    <source>
        <dbReference type="Proteomes" id="UP001054945"/>
    </source>
</evidence>
<keyword evidence="2" id="KW-1185">Reference proteome</keyword>
<reference evidence="1 2" key="1">
    <citation type="submission" date="2021-06" db="EMBL/GenBank/DDBJ databases">
        <title>Caerostris extrusa draft genome.</title>
        <authorList>
            <person name="Kono N."/>
            <person name="Arakawa K."/>
        </authorList>
    </citation>
    <scope>NUCLEOTIDE SEQUENCE [LARGE SCALE GENOMIC DNA]</scope>
</reference>
<name>A0AAV4XLF7_CAEEX</name>
<proteinExistence type="predicted"/>
<dbReference type="Proteomes" id="UP001054945">
    <property type="component" value="Unassembled WGS sequence"/>
</dbReference>
<organism evidence="1 2">
    <name type="scientific">Caerostris extrusa</name>
    <name type="common">Bark spider</name>
    <name type="synonym">Caerostris bankana</name>
    <dbReference type="NCBI Taxonomy" id="172846"/>
    <lineage>
        <taxon>Eukaryota</taxon>
        <taxon>Metazoa</taxon>
        <taxon>Ecdysozoa</taxon>
        <taxon>Arthropoda</taxon>
        <taxon>Chelicerata</taxon>
        <taxon>Arachnida</taxon>
        <taxon>Araneae</taxon>
        <taxon>Araneomorphae</taxon>
        <taxon>Entelegynae</taxon>
        <taxon>Araneoidea</taxon>
        <taxon>Araneidae</taxon>
        <taxon>Caerostris</taxon>
    </lineage>
</organism>
<comment type="caution">
    <text evidence="1">The sequence shown here is derived from an EMBL/GenBank/DDBJ whole genome shotgun (WGS) entry which is preliminary data.</text>
</comment>
<dbReference type="AlphaFoldDB" id="A0AAV4XLF7"/>
<dbReference type="EMBL" id="BPLR01017807">
    <property type="protein sequence ID" value="GIY94624.1"/>
    <property type="molecule type" value="Genomic_DNA"/>
</dbReference>